<name>A0A9X4B273_9CLOT</name>
<gene>
    <name evidence="2" type="ORF">NE398_21320</name>
</gene>
<accession>A0A9X4B273</accession>
<dbReference type="PROSITE" id="PS00202">
    <property type="entry name" value="RUBREDOXIN"/>
    <property type="match status" value="1"/>
</dbReference>
<comment type="caution">
    <text evidence="2">The sequence shown here is derived from an EMBL/GenBank/DDBJ whole genome shotgun (WGS) entry which is preliminary data.</text>
</comment>
<sequence length="73" mass="8102">MKRVKGLNVKVTTDSTGGFLSVDWDCPFCGEYNAGFYFSSKADVLSGDFEIDKECESCNKIVTIECRDLGTLF</sequence>
<keyword evidence="3" id="KW-1185">Reference proteome</keyword>
<dbReference type="AlphaFoldDB" id="A0A9X4B273"/>
<evidence type="ECO:0000256" key="1">
    <source>
        <dbReference type="ARBA" id="ARBA00022723"/>
    </source>
</evidence>
<keyword evidence="1" id="KW-0479">Metal-binding</keyword>
<dbReference type="RefSeq" id="WP_272470916.1">
    <property type="nucleotide sequence ID" value="NZ_JAMRYU010000072.1"/>
</dbReference>
<proteinExistence type="predicted"/>
<evidence type="ECO:0000313" key="3">
    <source>
        <dbReference type="Proteomes" id="UP001141183"/>
    </source>
</evidence>
<dbReference type="Proteomes" id="UP001141183">
    <property type="component" value="Unassembled WGS sequence"/>
</dbReference>
<dbReference type="GO" id="GO:0046872">
    <property type="term" value="F:metal ion binding"/>
    <property type="evidence" value="ECO:0007669"/>
    <property type="project" value="UniProtKB-KW"/>
</dbReference>
<reference evidence="2" key="1">
    <citation type="submission" date="2022-05" db="EMBL/GenBank/DDBJ databases">
        <title>Draft genome sequence of Clostridium tertium strain CP3 isolated from Peru.</title>
        <authorList>
            <person name="Hurtado R."/>
            <person name="Lima L."/>
            <person name="Sousa T."/>
            <person name="Jaiswal A.K."/>
            <person name="Tiwari S."/>
            <person name="Maturrano L."/>
            <person name="Brenig B."/>
            <person name="Azevedo V."/>
        </authorList>
    </citation>
    <scope>NUCLEOTIDE SEQUENCE</scope>
    <source>
        <strain evidence="2">CP3</strain>
    </source>
</reference>
<dbReference type="EMBL" id="JAMRYU010000072">
    <property type="protein sequence ID" value="MDC4242664.1"/>
    <property type="molecule type" value="Genomic_DNA"/>
</dbReference>
<protein>
    <submittedName>
        <fullName evidence="2">Uncharacterized protein</fullName>
    </submittedName>
</protein>
<organism evidence="2 3">
    <name type="scientific">Clostridium tertium</name>
    <dbReference type="NCBI Taxonomy" id="1559"/>
    <lineage>
        <taxon>Bacteria</taxon>
        <taxon>Bacillati</taxon>
        <taxon>Bacillota</taxon>
        <taxon>Clostridia</taxon>
        <taxon>Eubacteriales</taxon>
        <taxon>Clostridiaceae</taxon>
        <taxon>Clostridium</taxon>
    </lineage>
</organism>
<dbReference type="InterPro" id="IPR018527">
    <property type="entry name" value="Rubredoxin_Fe_BS"/>
</dbReference>
<evidence type="ECO:0000313" key="2">
    <source>
        <dbReference type="EMBL" id="MDC4242664.1"/>
    </source>
</evidence>